<name>A0ABY2UZW7_9RHOB</name>
<accession>A0ABY2UZW7</accession>
<comment type="caution">
    <text evidence="2">The sequence shown here is derived from an EMBL/GenBank/DDBJ whole genome shotgun (WGS) entry which is preliminary data.</text>
</comment>
<reference evidence="2 3" key="1">
    <citation type="submission" date="2019-05" db="EMBL/GenBank/DDBJ databases">
        <title>Draft genome sequence of Pelagicola sp. DSW4-44.</title>
        <authorList>
            <person name="Oh J."/>
        </authorList>
    </citation>
    <scope>NUCLEOTIDE SEQUENCE [LARGE SCALE GENOMIC DNA]</scope>
    <source>
        <strain evidence="2 3">DSW4-44</strain>
    </source>
</reference>
<protein>
    <submittedName>
        <fullName evidence="2">Peptidoglycan-binding protein</fullName>
    </submittedName>
</protein>
<dbReference type="InterPro" id="IPR036365">
    <property type="entry name" value="PGBD-like_sf"/>
</dbReference>
<dbReference type="Pfam" id="PF01471">
    <property type="entry name" value="PG_binding_1"/>
    <property type="match status" value="1"/>
</dbReference>
<evidence type="ECO:0000313" key="3">
    <source>
        <dbReference type="Proteomes" id="UP000305041"/>
    </source>
</evidence>
<proteinExistence type="predicted"/>
<dbReference type="Gene3D" id="1.10.101.10">
    <property type="entry name" value="PGBD-like superfamily/PGBD"/>
    <property type="match status" value="1"/>
</dbReference>
<evidence type="ECO:0000313" key="2">
    <source>
        <dbReference type="EMBL" id="TLP68831.1"/>
    </source>
</evidence>
<dbReference type="InterPro" id="IPR002477">
    <property type="entry name" value="Peptidoglycan-bd-like"/>
</dbReference>
<dbReference type="InterPro" id="IPR036366">
    <property type="entry name" value="PGBDSf"/>
</dbReference>
<gene>
    <name evidence="2" type="ORF">FEE96_00650</name>
</gene>
<dbReference type="SUPFAM" id="SSF47090">
    <property type="entry name" value="PGBD-like"/>
    <property type="match status" value="1"/>
</dbReference>
<feature type="domain" description="Peptidoglycan binding-like" evidence="1">
    <location>
        <begin position="18"/>
        <end position="73"/>
    </location>
</feature>
<dbReference type="Proteomes" id="UP000305041">
    <property type="component" value="Unassembled WGS sequence"/>
</dbReference>
<evidence type="ECO:0000259" key="1">
    <source>
        <dbReference type="Pfam" id="PF01471"/>
    </source>
</evidence>
<dbReference type="EMBL" id="VAUA01000001">
    <property type="protein sequence ID" value="TLP68831.1"/>
    <property type="molecule type" value="Genomic_DNA"/>
</dbReference>
<keyword evidence="3" id="KW-1185">Reference proteome</keyword>
<organism evidence="2 3">
    <name type="scientific">Parasedimentitalea maritima</name>
    <dbReference type="NCBI Taxonomy" id="2578117"/>
    <lineage>
        <taxon>Bacteria</taxon>
        <taxon>Pseudomonadati</taxon>
        <taxon>Pseudomonadota</taxon>
        <taxon>Alphaproteobacteria</taxon>
        <taxon>Rhodobacterales</taxon>
        <taxon>Paracoccaceae</taxon>
        <taxon>Parasedimentitalea</taxon>
    </lineage>
</organism>
<sequence length="229" mass="25450">MNLWYWRENGQFEKGSKGSGVKDLQTNLNKAGAKPKLAVDGIFGPITEKAVTVFQKKYGLKADGKAGSYTLASIKFGGKLPEMTVPDFTQKKKHFKEVTDLNRQNVASYEKMQEAIANLAKVASKEVAIASKSIRDNRKLWVEIDGYVDAVIDRQAEFDAELLKNPKNAAKLVKECEKIHKQVISFGSSNISPNVHKALASMDAVEKKLSSTTAFLKSERKAINKRKEE</sequence>